<reference evidence="1 2" key="1">
    <citation type="submission" date="2021-06" db="EMBL/GenBank/DDBJ databases">
        <authorList>
            <person name="Palmer J.M."/>
        </authorList>
    </citation>
    <scope>NUCLEOTIDE SEQUENCE [LARGE SCALE GENOMIC DNA]</scope>
    <source>
        <strain evidence="1 2">GA_2019</strain>
        <tissue evidence="1">Muscle</tissue>
    </source>
</reference>
<sequence length="97" mass="10890">MAGTDSLVKDSNHRMSSLTLPPRRIYWELLNDANLADVLSDSEECDLGSLERLERGSTDTLANGCRVDCEAAKRLAKRLYHLDGFKRCDVARHLGKK</sequence>
<evidence type="ECO:0000313" key="2">
    <source>
        <dbReference type="Proteomes" id="UP001476798"/>
    </source>
</evidence>
<protein>
    <submittedName>
        <fullName evidence="1">Phosphatidylserine decarboxylase</fullName>
    </submittedName>
</protein>
<evidence type="ECO:0000313" key="1">
    <source>
        <dbReference type="EMBL" id="MEQ2190058.1"/>
    </source>
</evidence>
<dbReference type="Proteomes" id="UP001476798">
    <property type="component" value="Unassembled WGS sequence"/>
</dbReference>
<dbReference type="EMBL" id="JAHRIO010095432">
    <property type="protein sequence ID" value="MEQ2190058.1"/>
    <property type="molecule type" value="Genomic_DNA"/>
</dbReference>
<proteinExistence type="predicted"/>
<keyword evidence="2" id="KW-1185">Reference proteome</keyword>
<accession>A0ABV0Q367</accession>
<gene>
    <name evidence="1" type="primary">PSD2</name>
    <name evidence="1" type="ORF">GOODEAATRI_031612</name>
</gene>
<comment type="caution">
    <text evidence="1">The sequence shown here is derived from an EMBL/GenBank/DDBJ whole genome shotgun (WGS) entry which is preliminary data.</text>
</comment>
<organism evidence="1 2">
    <name type="scientific">Goodea atripinnis</name>
    <dbReference type="NCBI Taxonomy" id="208336"/>
    <lineage>
        <taxon>Eukaryota</taxon>
        <taxon>Metazoa</taxon>
        <taxon>Chordata</taxon>
        <taxon>Craniata</taxon>
        <taxon>Vertebrata</taxon>
        <taxon>Euteleostomi</taxon>
        <taxon>Actinopterygii</taxon>
        <taxon>Neopterygii</taxon>
        <taxon>Teleostei</taxon>
        <taxon>Neoteleostei</taxon>
        <taxon>Acanthomorphata</taxon>
        <taxon>Ovalentaria</taxon>
        <taxon>Atherinomorphae</taxon>
        <taxon>Cyprinodontiformes</taxon>
        <taxon>Goodeidae</taxon>
        <taxon>Goodea</taxon>
    </lineage>
</organism>
<name>A0ABV0Q367_9TELE</name>